<dbReference type="Proteomes" id="UP000742786">
    <property type="component" value="Unassembled WGS sequence"/>
</dbReference>
<reference evidence="5" key="1">
    <citation type="submission" date="2021-04" db="EMBL/GenBank/DDBJ databases">
        <authorList>
            <person name="Hornung B."/>
        </authorList>
    </citation>
    <scope>NUCLEOTIDE SEQUENCE</scope>
    <source>
        <strain evidence="5">G5G6</strain>
    </source>
</reference>
<dbReference type="InterPro" id="IPR018201">
    <property type="entry name" value="Ketoacyl_synth_AS"/>
</dbReference>
<dbReference type="SUPFAM" id="SSF53901">
    <property type="entry name" value="Thiolase-like"/>
    <property type="match status" value="2"/>
</dbReference>
<dbReference type="Pfam" id="PF00109">
    <property type="entry name" value="ketoacyl-synt"/>
    <property type="match status" value="1"/>
</dbReference>
<dbReference type="Gene3D" id="3.40.47.10">
    <property type="match status" value="1"/>
</dbReference>
<dbReference type="NCBIfam" id="NF006618">
    <property type="entry name" value="PRK09185.1"/>
    <property type="match status" value="1"/>
</dbReference>
<dbReference type="EMBL" id="CAJQUM010000001">
    <property type="protein sequence ID" value="CAG4883457.1"/>
    <property type="molecule type" value="Genomic_DNA"/>
</dbReference>
<keyword evidence="2 3" id="KW-0808">Transferase</keyword>
<dbReference type="PANTHER" id="PTHR11712">
    <property type="entry name" value="POLYKETIDE SYNTHASE-RELATED"/>
    <property type="match status" value="1"/>
</dbReference>
<accession>A0A916J3U4</accession>
<evidence type="ECO:0000256" key="2">
    <source>
        <dbReference type="ARBA" id="ARBA00022679"/>
    </source>
</evidence>
<dbReference type="EC" id="2.3.1.41" evidence="5"/>
<keyword evidence="5" id="KW-0012">Acyltransferase</keyword>
<feature type="domain" description="Ketosynthase family 3 (KS3)" evidence="4">
    <location>
        <begin position="1"/>
        <end position="390"/>
    </location>
</feature>
<dbReference type="PROSITE" id="PS52004">
    <property type="entry name" value="KS3_2"/>
    <property type="match status" value="1"/>
</dbReference>
<dbReference type="InterPro" id="IPR014030">
    <property type="entry name" value="Ketoacyl_synth_N"/>
</dbReference>
<dbReference type="InterPro" id="IPR016039">
    <property type="entry name" value="Thiolase-like"/>
</dbReference>
<comment type="caution">
    <text evidence="5">The sequence shown here is derived from an EMBL/GenBank/DDBJ whole genome shotgun (WGS) entry which is preliminary data.</text>
</comment>
<comment type="similarity">
    <text evidence="1 3">Belongs to the thiolase-like superfamily. Beta-ketoacyl-ACP synthases family.</text>
</comment>
<dbReference type="GO" id="GO:0006633">
    <property type="term" value="P:fatty acid biosynthetic process"/>
    <property type="evidence" value="ECO:0007669"/>
    <property type="project" value="InterPro"/>
</dbReference>
<dbReference type="Pfam" id="PF02801">
    <property type="entry name" value="Ketoacyl-synt_C"/>
    <property type="match status" value="1"/>
</dbReference>
<organism evidence="5 6">
    <name type="scientific">Georgfuchsia toluolica</name>
    <dbReference type="NCBI Taxonomy" id="424218"/>
    <lineage>
        <taxon>Bacteria</taxon>
        <taxon>Pseudomonadati</taxon>
        <taxon>Pseudomonadota</taxon>
        <taxon>Betaproteobacteria</taxon>
        <taxon>Nitrosomonadales</taxon>
        <taxon>Sterolibacteriaceae</taxon>
        <taxon>Georgfuchsia</taxon>
    </lineage>
</organism>
<evidence type="ECO:0000259" key="4">
    <source>
        <dbReference type="PROSITE" id="PS52004"/>
    </source>
</evidence>
<sequence>MTLLSIRSYTTSSAAGIGKAAMALALREARSGLIPNDLPWAPLPCWIGRVSAAEEVALPATLADYDCRNHRLALLALEQDGFMSAVAAVRQKYGSYRVGVFLGTSTSGILSTEIAYQHRDPITGRLPADFHYATTHNLDATTEFVRSVLGLAGPAMTMSTACSSSAKVFCLAERLIRLGLIDAAVVGGVDSLCGTTLYGFNSLQLVAPDICRPFDAARQGLSIGEAAGFVLLDKEDGTLRLLGYGETSDAHHMSTPHPEGDGARRAMLEALARAQLGAHEIDYINLHGTATPANDRAEGRAVAGVFGAATPCSSTKGFTGHTLGAAGITEAAIALLSLERGFIPGSPTTRDVDPETQCGIVLHGYARPLSRVMSNSFGFGGSNCALIFGRVV</sequence>
<protein>
    <submittedName>
        <fullName evidence="5">3-oxoacyl-(Acyl-carrier-protein) synthase, FabV inferred for ABFAE pathway</fullName>
        <ecNumber evidence="5">2.3.1.41</ecNumber>
    </submittedName>
</protein>
<dbReference type="PANTHER" id="PTHR11712:SF320">
    <property type="entry name" value="BETA-KETOACYL SYNTHASE"/>
    <property type="match status" value="1"/>
</dbReference>
<name>A0A916J3U4_9PROT</name>
<dbReference type="InterPro" id="IPR020841">
    <property type="entry name" value="PKS_Beta-ketoAc_synthase_dom"/>
</dbReference>
<evidence type="ECO:0000256" key="3">
    <source>
        <dbReference type="RuleBase" id="RU003694"/>
    </source>
</evidence>
<dbReference type="SMART" id="SM00825">
    <property type="entry name" value="PKS_KS"/>
    <property type="match status" value="1"/>
</dbReference>
<evidence type="ECO:0000313" key="5">
    <source>
        <dbReference type="EMBL" id="CAG4883457.1"/>
    </source>
</evidence>
<gene>
    <name evidence="5" type="ORF">GTOL_11340</name>
</gene>
<dbReference type="AlphaFoldDB" id="A0A916J3U4"/>
<dbReference type="RefSeq" id="WP_220635427.1">
    <property type="nucleotide sequence ID" value="NZ_CAJQUM010000001.1"/>
</dbReference>
<dbReference type="InterPro" id="IPR000794">
    <property type="entry name" value="Beta-ketoacyl_synthase"/>
</dbReference>
<evidence type="ECO:0000256" key="1">
    <source>
        <dbReference type="ARBA" id="ARBA00008467"/>
    </source>
</evidence>
<dbReference type="PROSITE" id="PS00606">
    <property type="entry name" value="KS3_1"/>
    <property type="match status" value="1"/>
</dbReference>
<proteinExistence type="inferred from homology"/>
<dbReference type="GO" id="GO:0005829">
    <property type="term" value="C:cytosol"/>
    <property type="evidence" value="ECO:0007669"/>
    <property type="project" value="TreeGrafter"/>
</dbReference>
<evidence type="ECO:0000313" key="6">
    <source>
        <dbReference type="Proteomes" id="UP000742786"/>
    </source>
</evidence>
<dbReference type="InterPro" id="IPR014031">
    <property type="entry name" value="Ketoacyl_synth_C"/>
</dbReference>
<dbReference type="GO" id="GO:0004315">
    <property type="term" value="F:3-oxoacyl-[acyl-carrier-protein] synthase activity"/>
    <property type="evidence" value="ECO:0007669"/>
    <property type="project" value="UniProtKB-EC"/>
</dbReference>
<keyword evidence="6" id="KW-1185">Reference proteome</keyword>
<dbReference type="CDD" id="cd00834">
    <property type="entry name" value="KAS_I_II"/>
    <property type="match status" value="1"/>
</dbReference>